<comment type="caution">
    <text evidence="11">The sequence shown here is derived from an EMBL/GenBank/DDBJ whole genome shotgun (WGS) entry which is preliminary data.</text>
</comment>
<dbReference type="Proteomes" id="UP000680158">
    <property type="component" value="Unassembled WGS sequence"/>
</dbReference>
<dbReference type="Pfam" id="PF02367">
    <property type="entry name" value="TsaE"/>
    <property type="match status" value="1"/>
</dbReference>
<keyword evidence="12" id="KW-1185">Reference proteome</keyword>
<evidence type="ECO:0000256" key="1">
    <source>
        <dbReference type="ARBA" id="ARBA00004496"/>
    </source>
</evidence>
<dbReference type="SUPFAM" id="SSF52540">
    <property type="entry name" value="P-loop containing nucleoside triphosphate hydrolases"/>
    <property type="match status" value="1"/>
</dbReference>
<evidence type="ECO:0000313" key="11">
    <source>
        <dbReference type="EMBL" id="MBR7746194.1"/>
    </source>
</evidence>
<evidence type="ECO:0000256" key="8">
    <source>
        <dbReference type="ARBA" id="ARBA00022840"/>
    </source>
</evidence>
<dbReference type="NCBIfam" id="TIGR00150">
    <property type="entry name" value="T6A_YjeE"/>
    <property type="match status" value="1"/>
</dbReference>
<evidence type="ECO:0000256" key="5">
    <source>
        <dbReference type="ARBA" id="ARBA00022694"/>
    </source>
</evidence>
<evidence type="ECO:0000313" key="12">
    <source>
        <dbReference type="Proteomes" id="UP000680158"/>
    </source>
</evidence>
<keyword evidence="5" id="KW-0819">tRNA processing</keyword>
<comment type="similarity">
    <text evidence="2">Belongs to the TsaE family.</text>
</comment>
<keyword evidence="6" id="KW-0479">Metal-binding</keyword>
<evidence type="ECO:0000256" key="10">
    <source>
        <dbReference type="ARBA" id="ARBA00032441"/>
    </source>
</evidence>
<keyword evidence="9" id="KW-0460">Magnesium</keyword>
<comment type="subcellular location">
    <subcellularLocation>
        <location evidence="1">Cytoplasm</location>
    </subcellularLocation>
</comment>
<dbReference type="InterPro" id="IPR027417">
    <property type="entry name" value="P-loop_NTPase"/>
</dbReference>
<keyword evidence="8" id="KW-0067">ATP-binding</keyword>
<dbReference type="PANTHER" id="PTHR33540">
    <property type="entry name" value="TRNA THREONYLCARBAMOYLADENOSINE BIOSYNTHESIS PROTEIN TSAE"/>
    <property type="match status" value="1"/>
</dbReference>
<dbReference type="Gene3D" id="3.40.50.300">
    <property type="entry name" value="P-loop containing nucleotide triphosphate hydrolases"/>
    <property type="match status" value="1"/>
</dbReference>
<sequence>MQHYKTSLADEAATQALGKSLAQCLLAGIVIHLHGDLGAGKTALTRAILHAAGHQGTVKSPTYTLAEPYEILVKGEVTKLMHFDLYRMRSADEFIEAGFRDEMNEKTICIIEWPEKGDGILPLPDLAIHFTIAEIGREVELRALSDKGNICLSQLHFAPNL</sequence>
<evidence type="ECO:0000256" key="6">
    <source>
        <dbReference type="ARBA" id="ARBA00022723"/>
    </source>
</evidence>
<keyword evidence="7" id="KW-0547">Nucleotide-binding</keyword>
<evidence type="ECO:0000256" key="7">
    <source>
        <dbReference type="ARBA" id="ARBA00022741"/>
    </source>
</evidence>
<protein>
    <recommendedName>
        <fullName evidence="3">tRNA threonylcarbamoyladenosine biosynthesis protein TsaE</fullName>
    </recommendedName>
    <alternativeName>
        <fullName evidence="10">t(6)A37 threonylcarbamoyladenosine biosynthesis protein TsaE</fullName>
    </alternativeName>
</protein>
<dbReference type="GO" id="GO:0005737">
    <property type="term" value="C:cytoplasm"/>
    <property type="evidence" value="ECO:0007669"/>
    <property type="project" value="UniProtKB-SubCell"/>
</dbReference>
<dbReference type="EMBL" id="JAGSPM010000003">
    <property type="protein sequence ID" value="MBR7746194.1"/>
    <property type="molecule type" value="Genomic_DNA"/>
</dbReference>
<dbReference type="GO" id="GO:0002949">
    <property type="term" value="P:tRNA threonylcarbamoyladenosine modification"/>
    <property type="evidence" value="ECO:0007669"/>
    <property type="project" value="InterPro"/>
</dbReference>
<evidence type="ECO:0000256" key="2">
    <source>
        <dbReference type="ARBA" id="ARBA00007599"/>
    </source>
</evidence>
<organism evidence="11 12">
    <name type="scientific">Undibacterium baiyunense</name>
    <dbReference type="NCBI Taxonomy" id="2828731"/>
    <lineage>
        <taxon>Bacteria</taxon>
        <taxon>Pseudomonadati</taxon>
        <taxon>Pseudomonadota</taxon>
        <taxon>Betaproteobacteria</taxon>
        <taxon>Burkholderiales</taxon>
        <taxon>Oxalobacteraceae</taxon>
        <taxon>Undibacterium</taxon>
    </lineage>
</organism>
<reference evidence="11 12" key="1">
    <citation type="submission" date="2021-04" db="EMBL/GenBank/DDBJ databases">
        <title>novel species isolated from subtropical streams in China.</title>
        <authorList>
            <person name="Lu H."/>
        </authorList>
    </citation>
    <scope>NUCLEOTIDE SEQUENCE [LARGE SCALE GENOMIC DNA]</scope>
    <source>
        <strain evidence="11 12">BYS107W</strain>
    </source>
</reference>
<dbReference type="InterPro" id="IPR003442">
    <property type="entry name" value="T6A_TsaE"/>
</dbReference>
<accession>A0A941I3N8</accession>
<evidence type="ECO:0000256" key="9">
    <source>
        <dbReference type="ARBA" id="ARBA00022842"/>
    </source>
</evidence>
<dbReference type="AlphaFoldDB" id="A0A941I3N8"/>
<name>A0A941I3N8_9BURK</name>
<evidence type="ECO:0000256" key="4">
    <source>
        <dbReference type="ARBA" id="ARBA00022490"/>
    </source>
</evidence>
<evidence type="ECO:0000256" key="3">
    <source>
        <dbReference type="ARBA" id="ARBA00019010"/>
    </source>
</evidence>
<gene>
    <name evidence="11" type="primary">tsaE</name>
    <name evidence="11" type="ORF">KDM92_06335</name>
</gene>
<dbReference type="RefSeq" id="WP_212683558.1">
    <property type="nucleotide sequence ID" value="NZ_JAGSPM010000003.1"/>
</dbReference>
<dbReference type="GO" id="GO:0005524">
    <property type="term" value="F:ATP binding"/>
    <property type="evidence" value="ECO:0007669"/>
    <property type="project" value="UniProtKB-KW"/>
</dbReference>
<proteinExistence type="inferred from homology"/>
<dbReference type="GO" id="GO:0046872">
    <property type="term" value="F:metal ion binding"/>
    <property type="evidence" value="ECO:0007669"/>
    <property type="project" value="UniProtKB-KW"/>
</dbReference>
<dbReference type="PANTHER" id="PTHR33540:SF2">
    <property type="entry name" value="TRNA THREONYLCARBAMOYLADENOSINE BIOSYNTHESIS PROTEIN TSAE"/>
    <property type="match status" value="1"/>
</dbReference>
<keyword evidence="4" id="KW-0963">Cytoplasm</keyword>